<dbReference type="Pfam" id="PF00288">
    <property type="entry name" value="GHMP_kinases_N"/>
    <property type="match status" value="1"/>
</dbReference>
<dbReference type="GO" id="GO:0005524">
    <property type="term" value="F:ATP binding"/>
    <property type="evidence" value="ECO:0007669"/>
    <property type="project" value="UniProtKB-UniRule"/>
</dbReference>
<name>D5WUS7_KYRT2</name>
<evidence type="ECO:0000256" key="7">
    <source>
        <dbReference type="ARBA" id="ARBA00022697"/>
    </source>
</evidence>
<proteinExistence type="inferred from homology"/>
<evidence type="ECO:0000259" key="14">
    <source>
        <dbReference type="Pfam" id="PF00288"/>
    </source>
</evidence>
<dbReference type="KEGG" id="bts:Btus_0705"/>
<keyword evidence="9 13" id="KW-0418">Kinase</keyword>
<evidence type="ECO:0000256" key="5">
    <source>
        <dbReference type="ARBA" id="ARBA00022605"/>
    </source>
</evidence>
<keyword evidence="17" id="KW-1185">Reference proteome</keyword>
<comment type="similarity">
    <text evidence="2 13">Belongs to the GHMP kinase family. Homoserine kinase subfamily.</text>
</comment>
<dbReference type="SUPFAM" id="SSF54211">
    <property type="entry name" value="Ribosomal protein S5 domain 2-like"/>
    <property type="match status" value="1"/>
</dbReference>
<evidence type="ECO:0000259" key="15">
    <source>
        <dbReference type="Pfam" id="PF08544"/>
    </source>
</evidence>
<dbReference type="PROSITE" id="PS00627">
    <property type="entry name" value="GHMP_KINASES_ATP"/>
    <property type="match status" value="1"/>
</dbReference>
<dbReference type="UniPathway" id="UPA00050">
    <property type="reaction ID" value="UER00064"/>
</dbReference>
<evidence type="ECO:0000313" key="16">
    <source>
        <dbReference type="EMBL" id="ADG05467.1"/>
    </source>
</evidence>
<evidence type="ECO:0000256" key="11">
    <source>
        <dbReference type="ARBA" id="ARBA00049375"/>
    </source>
</evidence>
<keyword evidence="13" id="KW-0963">Cytoplasm</keyword>
<accession>D5WUS7</accession>
<comment type="subcellular location">
    <subcellularLocation>
        <location evidence="13">Cytoplasm</location>
    </subcellularLocation>
</comment>
<evidence type="ECO:0000256" key="6">
    <source>
        <dbReference type="ARBA" id="ARBA00022679"/>
    </source>
</evidence>
<evidence type="ECO:0000256" key="2">
    <source>
        <dbReference type="ARBA" id="ARBA00007370"/>
    </source>
</evidence>
<dbReference type="NCBIfam" id="NF002288">
    <property type="entry name" value="PRK01212.1-4"/>
    <property type="match status" value="1"/>
</dbReference>
<dbReference type="InterPro" id="IPR006203">
    <property type="entry name" value="GHMP_knse_ATP-bd_CS"/>
</dbReference>
<dbReference type="InterPro" id="IPR013750">
    <property type="entry name" value="GHMP_kinase_C_dom"/>
</dbReference>
<keyword evidence="8 13" id="KW-0547">Nucleotide-binding</keyword>
<dbReference type="Gene3D" id="3.30.230.10">
    <property type="match status" value="1"/>
</dbReference>
<dbReference type="AlphaFoldDB" id="D5WUS7"/>
<dbReference type="PRINTS" id="PR00958">
    <property type="entry name" value="HOMSERKINASE"/>
</dbReference>
<dbReference type="PIRSF" id="PIRSF000676">
    <property type="entry name" value="Homoser_kin"/>
    <property type="match status" value="1"/>
</dbReference>
<dbReference type="InterPro" id="IPR036554">
    <property type="entry name" value="GHMP_kinase_C_sf"/>
</dbReference>
<dbReference type="GO" id="GO:0005737">
    <property type="term" value="C:cytoplasm"/>
    <property type="evidence" value="ECO:0007669"/>
    <property type="project" value="UniProtKB-SubCell"/>
</dbReference>
<dbReference type="RefSeq" id="WP_013074759.1">
    <property type="nucleotide sequence ID" value="NC_014098.1"/>
</dbReference>
<dbReference type="InterPro" id="IPR006204">
    <property type="entry name" value="GHMP_kinase_N_dom"/>
</dbReference>
<dbReference type="STRING" id="562970.Btus_0705"/>
<comment type="function">
    <text evidence="12 13">Catalyzes the ATP-dependent phosphorylation of L-homoserine to L-homoserine phosphate.</text>
</comment>
<dbReference type="eggNOG" id="COG0083">
    <property type="taxonomic scope" value="Bacteria"/>
</dbReference>
<keyword evidence="7 13" id="KW-0791">Threonine biosynthesis</keyword>
<dbReference type="InterPro" id="IPR000870">
    <property type="entry name" value="Homoserine_kinase"/>
</dbReference>
<dbReference type="InterPro" id="IPR020568">
    <property type="entry name" value="Ribosomal_Su5_D2-typ_SF"/>
</dbReference>
<evidence type="ECO:0000256" key="8">
    <source>
        <dbReference type="ARBA" id="ARBA00022741"/>
    </source>
</evidence>
<keyword evidence="6 13" id="KW-0808">Transferase</keyword>
<dbReference type="InterPro" id="IPR014721">
    <property type="entry name" value="Ribsml_uS5_D2-typ_fold_subgr"/>
</dbReference>
<dbReference type="GO" id="GO:0004413">
    <property type="term" value="F:homoserine kinase activity"/>
    <property type="evidence" value="ECO:0007669"/>
    <property type="project" value="UniProtKB-UniRule"/>
</dbReference>
<dbReference type="HOGENOM" id="CLU_041243_0_2_9"/>
<dbReference type="PANTHER" id="PTHR20861:SF1">
    <property type="entry name" value="HOMOSERINE KINASE"/>
    <property type="match status" value="1"/>
</dbReference>
<dbReference type="Pfam" id="PF08544">
    <property type="entry name" value="GHMP_kinases_C"/>
    <property type="match status" value="1"/>
</dbReference>
<evidence type="ECO:0000256" key="9">
    <source>
        <dbReference type="ARBA" id="ARBA00022777"/>
    </source>
</evidence>
<evidence type="ECO:0000256" key="3">
    <source>
        <dbReference type="ARBA" id="ARBA00012078"/>
    </source>
</evidence>
<evidence type="ECO:0000256" key="12">
    <source>
        <dbReference type="ARBA" id="ARBA00049954"/>
    </source>
</evidence>
<sequence>MAVKVRVPATTANLGPGFDSLGMALQLYNEIELEIMDQGLQFEVTGAGAEMIPATSENVIYKAVQYVFDQLGRRRPGLKLRAHNAVPVTRGLGSSATAIVGGLAAANELCGRPLSADDLLELAVAMEGHPDNVAAALFGGIVVSGKTGEKTRYVKLPVPQDLVCVVVVPEVPLATKDSRKVLPTSVPFSDAVHNVNRVGLLVGALATGDLETAGAAMDDVLHEPYRMSLIPGMGAAADAGRKAGALGVALSGSGPSLIAFCRAGDEEPVGPAMIQAWAGAGLAAHSMVLRPDLRGVQVIDIDASASLQPLTR</sequence>
<comment type="catalytic activity">
    <reaction evidence="11 13">
        <text>L-homoserine + ATP = O-phospho-L-homoserine + ADP + H(+)</text>
        <dbReference type="Rhea" id="RHEA:13985"/>
        <dbReference type="ChEBI" id="CHEBI:15378"/>
        <dbReference type="ChEBI" id="CHEBI:30616"/>
        <dbReference type="ChEBI" id="CHEBI:57476"/>
        <dbReference type="ChEBI" id="CHEBI:57590"/>
        <dbReference type="ChEBI" id="CHEBI:456216"/>
        <dbReference type="EC" id="2.7.1.39"/>
    </reaction>
</comment>
<dbReference type="PANTHER" id="PTHR20861">
    <property type="entry name" value="HOMOSERINE/4-DIPHOSPHOCYTIDYL-2-C-METHYL-D-ERYTHRITOL KINASE"/>
    <property type="match status" value="1"/>
</dbReference>
<reference evidence="16 17" key="1">
    <citation type="journal article" date="2011" name="Stand. Genomic Sci.">
        <title>Complete genome sequence of the thermophilic, hydrogen-oxidizing Bacillus tusciae type strain (T2) and reclassification in the new genus, Kyrpidia gen. nov. as Kyrpidia tusciae comb. nov. and emendation of the family Alicyclobacillaceae da Costa and Rainey, 2010.</title>
        <authorList>
            <person name="Klenk H.P."/>
            <person name="Lapidus A."/>
            <person name="Chertkov O."/>
            <person name="Copeland A."/>
            <person name="Del Rio T.G."/>
            <person name="Nolan M."/>
            <person name="Lucas S."/>
            <person name="Chen F."/>
            <person name="Tice H."/>
            <person name="Cheng J.F."/>
            <person name="Han C."/>
            <person name="Bruce D."/>
            <person name="Goodwin L."/>
            <person name="Pitluck S."/>
            <person name="Pati A."/>
            <person name="Ivanova N."/>
            <person name="Mavromatis K."/>
            <person name="Daum C."/>
            <person name="Chen A."/>
            <person name="Palaniappan K."/>
            <person name="Chang Y.J."/>
            <person name="Land M."/>
            <person name="Hauser L."/>
            <person name="Jeffries C.D."/>
            <person name="Detter J.C."/>
            <person name="Rohde M."/>
            <person name="Abt B."/>
            <person name="Pukall R."/>
            <person name="Goker M."/>
            <person name="Bristow J."/>
            <person name="Markowitz V."/>
            <person name="Hugenholtz P."/>
            <person name="Eisen J.A."/>
        </authorList>
    </citation>
    <scope>NUCLEOTIDE SEQUENCE [LARGE SCALE GENOMIC DNA]</scope>
    <source>
        <strain evidence="16 17">DSM 2912</strain>
    </source>
</reference>
<dbReference type="HAMAP" id="MF_00384">
    <property type="entry name" value="Homoser_kinase"/>
    <property type="match status" value="1"/>
</dbReference>
<keyword evidence="5 13" id="KW-0028">Amino-acid biosynthesis</keyword>
<feature type="domain" description="GHMP kinase C-terminal" evidence="15">
    <location>
        <begin position="202"/>
        <end position="269"/>
    </location>
</feature>
<gene>
    <name evidence="13" type="primary">thrB</name>
    <name evidence="16" type="ordered locus">Btus_0705</name>
</gene>
<dbReference type="Gene3D" id="3.30.70.890">
    <property type="entry name" value="GHMP kinase, C-terminal domain"/>
    <property type="match status" value="1"/>
</dbReference>
<dbReference type="NCBIfam" id="TIGR00191">
    <property type="entry name" value="thrB"/>
    <property type="match status" value="1"/>
</dbReference>
<feature type="domain" description="GHMP kinase N-terminal" evidence="14">
    <location>
        <begin position="58"/>
        <end position="140"/>
    </location>
</feature>
<dbReference type="Proteomes" id="UP000002368">
    <property type="component" value="Chromosome"/>
</dbReference>
<dbReference type="EC" id="2.7.1.39" evidence="3 13"/>
<keyword evidence="10 13" id="KW-0067">ATP-binding</keyword>
<dbReference type="EMBL" id="CP002017">
    <property type="protein sequence ID" value="ADG05467.1"/>
    <property type="molecule type" value="Genomic_DNA"/>
</dbReference>
<dbReference type="GO" id="GO:0009088">
    <property type="term" value="P:threonine biosynthetic process"/>
    <property type="evidence" value="ECO:0007669"/>
    <property type="project" value="UniProtKB-UniRule"/>
</dbReference>
<evidence type="ECO:0000256" key="1">
    <source>
        <dbReference type="ARBA" id="ARBA00005015"/>
    </source>
</evidence>
<organism evidence="16 17">
    <name type="scientific">Kyrpidia tusciae (strain DSM 2912 / NBRC 15312 / T2)</name>
    <name type="common">Bacillus tusciae</name>
    <dbReference type="NCBI Taxonomy" id="562970"/>
    <lineage>
        <taxon>Bacteria</taxon>
        <taxon>Bacillati</taxon>
        <taxon>Bacillota</taxon>
        <taxon>Bacilli</taxon>
        <taxon>Bacillales</taxon>
        <taxon>Alicyclobacillaceae</taxon>
        <taxon>Kyrpidia</taxon>
    </lineage>
</organism>
<evidence type="ECO:0000256" key="4">
    <source>
        <dbReference type="ARBA" id="ARBA00017858"/>
    </source>
</evidence>
<evidence type="ECO:0000313" key="17">
    <source>
        <dbReference type="Proteomes" id="UP000002368"/>
    </source>
</evidence>
<evidence type="ECO:0000256" key="10">
    <source>
        <dbReference type="ARBA" id="ARBA00022840"/>
    </source>
</evidence>
<protein>
    <recommendedName>
        <fullName evidence="4 13">Homoserine kinase</fullName>
        <shortName evidence="13">HK</shortName>
        <shortName evidence="13">HSK</shortName>
        <ecNumber evidence="3 13">2.7.1.39</ecNumber>
    </recommendedName>
</protein>
<dbReference type="SUPFAM" id="SSF55060">
    <property type="entry name" value="GHMP Kinase, C-terminal domain"/>
    <property type="match status" value="1"/>
</dbReference>
<dbReference type="OrthoDB" id="9769912at2"/>
<evidence type="ECO:0000256" key="13">
    <source>
        <dbReference type="HAMAP-Rule" id="MF_00384"/>
    </source>
</evidence>
<comment type="pathway">
    <text evidence="1 13">Amino-acid biosynthesis; L-threonine biosynthesis; L-threonine from L-aspartate: step 4/5.</text>
</comment>
<feature type="binding site" evidence="13">
    <location>
        <begin position="87"/>
        <end position="97"/>
    </location>
    <ligand>
        <name>ATP</name>
        <dbReference type="ChEBI" id="CHEBI:30616"/>
    </ligand>
</feature>